<dbReference type="AlphaFoldDB" id="A0A8S4NRI6"/>
<dbReference type="PRINTS" id="PR01449">
    <property type="entry name" value="BKCHANNELA"/>
</dbReference>
<feature type="transmembrane region" description="Helical" evidence="15">
    <location>
        <begin position="264"/>
        <end position="284"/>
    </location>
</feature>
<evidence type="ECO:0000256" key="13">
    <source>
        <dbReference type="ARBA" id="ARBA00029579"/>
    </source>
</evidence>
<dbReference type="FunFam" id="1.10.287.70:FF:000015">
    <property type="entry name" value="Calcium-activated potassium channel subunit alpha-1 isoform X7"/>
    <property type="match status" value="1"/>
</dbReference>
<feature type="transmembrane region" description="Helical" evidence="15">
    <location>
        <begin position="53"/>
        <end position="77"/>
    </location>
</feature>
<evidence type="ECO:0000313" key="17">
    <source>
        <dbReference type="EMBL" id="CAH1783285.1"/>
    </source>
</evidence>
<keyword evidence="8" id="KW-0630">Potassium</keyword>
<dbReference type="Pfam" id="PF21014">
    <property type="entry name" value="Slowpoke_C"/>
    <property type="match status" value="1"/>
</dbReference>
<evidence type="ECO:0000256" key="3">
    <source>
        <dbReference type="ARBA" id="ARBA00022538"/>
    </source>
</evidence>
<keyword evidence="4 15" id="KW-0812">Transmembrane</keyword>
<keyword evidence="6" id="KW-0106">Calcium</keyword>
<keyword evidence="10" id="KW-0406">Ion transport</keyword>
<evidence type="ECO:0000256" key="7">
    <source>
        <dbReference type="ARBA" id="ARBA00022882"/>
    </source>
</evidence>
<dbReference type="InterPro" id="IPR005821">
    <property type="entry name" value="Ion_trans_dom"/>
</dbReference>
<dbReference type="Pfam" id="PF03493">
    <property type="entry name" value="BK_channel_a"/>
    <property type="match status" value="1"/>
</dbReference>
<dbReference type="Gene3D" id="1.20.120.350">
    <property type="entry name" value="Voltage-gated potassium channels. Chain C"/>
    <property type="match status" value="1"/>
</dbReference>
<feature type="compositionally biased region" description="Polar residues" evidence="14">
    <location>
        <begin position="1090"/>
        <end position="1105"/>
    </location>
</feature>
<dbReference type="Gene3D" id="1.10.287.70">
    <property type="match status" value="1"/>
</dbReference>
<feature type="domain" description="RCK N-terminal" evidence="16">
    <location>
        <begin position="368"/>
        <end position="509"/>
    </location>
</feature>
<organism evidence="17 18">
    <name type="scientific">Owenia fusiformis</name>
    <name type="common">Polychaete worm</name>
    <dbReference type="NCBI Taxonomy" id="6347"/>
    <lineage>
        <taxon>Eukaryota</taxon>
        <taxon>Metazoa</taxon>
        <taxon>Spiralia</taxon>
        <taxon>Lophotrochozoa</taxon>
        <taxon>Annelida</taxon>
        <taxon>Polychaeta</taxon>
        <taxon>Sedentaria</taxon>
        <taxon>Canalipalpata</taxon>
        <taxon>Sabellida</taxon>
        <taxon>Oweniida</taxon>
        <taxon>Oweniidae</taxon>
        <taxon>Owenia</taxon>
    </lineage>
</organism>
<evidence type="ECO:0000259" key="16">
    <source>
        <dbReference type="PROSITE" id="PS51201"/>
    </source>
</evidence>
<dbReference type="PANTHER" id="PTHR10027:SF33">
    <property type="entry name" value="CALCIUM-ACTIVATED POTASSIUM CHANNEL SUBUNIT ALPHA-1-RELATED"/>
    <property type="match status" value="1"/>
</dbReference>
<dbReference type="OrthoDB" id="10035564at2759"/>
<keyword evidence="9 15" id="KW-1133">Transmembrane helix</keyword>
<keyword evidence="11 15" id="KW-0472">Membrane</keyword>
<evidence type="ECO:0000256" key="5">
    <source>
        <dbReference type="ARBA" id="ARBA00022826"/>
    </source>
</evidence>
<dbReference type="PRINTS" id="PR00169">
    <property type="entry name" value="KCHANNEL"/>
</dbReference>
<keyword evidence="12" id="KW-0407">Ion channel</keyword>
<comment type="caution">
    <text evidence="17">The sequence shown here is derived from an EMBL/GenBank/DDBJ whole genome shotgun (WGS) entry which is preliminary data.</text>
</comment>
<evidence type="ECO:0000256" key="11">
    <source>
        <dbReference type="ARBA" id="ARBA00023136"/>
    </source>
</evidence>
<comment type="subcellular location">
    <subcellularLocation>
        <location evidence="1">Membrane</location>
        <topology evidence="1">Multi-pass membrane protein</topology>
    </subcellularLocation>
</comment>
<evidence type="ECO:0000256" key="1">
    <source>
        <dbReference type="ARBA" id="ARBA00004141"/>
    </source>
</evidence>
<evidence type="ECO:0000256" key="15">
    <source>
        <dbReference type="SAM" id="Phobius"/>
    </source>
</evidence>
<dbReference type="EMBL" id="CAIIXF020000005">
    <property type="protein sequence ID" value="CAH1783285.1"/>
    <property type="molecule type" value="Genomic_DNA"/>
</dbReference>
<dbReference type="InterPro" id="IPR003929">
    <property type="entry name" value="K_chnl_BK_asu"/>
</dbReference>
<dbReference type="SUPFAM" id="SSF51735">
    <property type="entry name" value="NAD(P)-binding Rossmann-fold domains"/>
    <property type="match status" value="1"/>
</dbReference>
<protein>
    <recommendedName>
        <fullName evidence="13">BK channel</fullName>
    </recommendedName>
</protein>
<feature type="transmembrane region" description="Helical" evidence="15">
    <location>
        <begin position="304"/>
        <end position="322"/>
    </location>
</feature>
<feature type="transmembrane region" description="Helical" evidence="15">
    <location>
        <begin position="329"/>
        <end position="346"/>
    </location>
</feature>
<evidence type="ECO:0000256" key="6">
    <source>
        <dbReference type="ARBA" id="ARBA00022837"/>
    </source>
</evidence>
<keyword evidence="18" id="KW-1185">Reference proteome</keyword>
<feature type="transmembrane region" description="Helical" evidence="15">
    <location>
        <begin position="206"/>
        <end position="227"/>
    </location>
</feature>
<feature type="transmembrane region" description="Helical" evidence="15">
    <location>
        <begin position="175"/>
        <end position="194"/>
    </location>
</feature>
<evidence type="ECO:0000313" key="18">
    <source>
        <dbReference type="Proteomes" id="UP000749559"/>
    </source>
</evidence>
<dbReference type="Gene3D" id="3.40.50.720">
    <property type="entry name" value="NAD(P)-binding Rossmann-like Domain"/>
    <property type="match status" value="2"/>
</dbReference>
<dbReference type="GO" id="GO:0060072">
    <property type="term" value="F:large conductance calcium-activated potassium channel activity"/>
    <property type="evidence" value="ECO:0007669"/>
    <property type="project" value="TreeGrafter"/>
</dbReference>
<keyword evidence="3" id="KW-0633">Potassium transport</keyword>
<dbReference type="InterPro" id="IPR027359">
    <property type="entry name" value="Volt_channel_dom_sf"/>
</dbReference>
<dbReference type="SUPFAM" id="SSF81324">
    <property type="entry name" value="Voltage-gated potassium channels"/>
    <property type="match status" value="1"/>
</dbReference>
<accession>A0A8S4NRI6</accession>
<dbReference type="PANTHER" id="PTHR10027">
    <property type="entry name" value="CALCIUM-ACTIVATED POTASSIUM CHANNEL ALPHA CHAIN"/>
    <property type="match status" value="1"/>
</dbReference>
<proteinExistence type="predicted"/>
<evidence type="ECO:0000256" key="8">
    <source>
        <dbReference type="ARBA" id="ARBA00022958"/>
    </source>
</evidence>
<evidence type="ECO:0000256" key="12">
    <source>
        <dbReference type="ARBA" id="ARBA00023303"/>
    </source>
</evidence>
<evidence type="ECO:0000256" key="10">
    <source>
        <dbReference type="ARBA" id="ARBA00023065"/>
    </source>
</evidence>
<dbReference type="GO" id="GO:0034702">
    <property type="term" value="C:monoatomic ion channel complex"/>
    <property type="evidence" value="ECO:0007669"/>
    <property type="project" value="UniProtKB-KW"/>
</dbReference>
<evidence type="ECO:0000256" key="4">
    <source>
        <dbReference type="ARBA" id="ARBA00022692"/>
    </source>
</evidence>
<keyword evidence="7" id="KW-0851">Voltage-gated channel</keyword>
<feature type="region of interest" description="Disordered" evidence="14">
    <location>
        <begin position="1082"/>
        <end position="1114"/>
    </location>
</feature>
<dbReference type="Pfam" id="PF22614">
    <property type="entry name" value="Slo-like_RCK"/>
    <property type="match status" value="2"/>
</dbReference>
<evidence type="ECO:0000256" key="14">
    <source>
        <dbReference type="SAM" id="MobiDB-lite"/>
    </source>
</evidence>
<keyword evidence="5" id="KW-0631">Potassium channel</keyword>
<dbReference type="InterPro" id="IPR047871">
    <property type="entry name" value="K_chnl_Slo-like"/>
</dbReference>
<dbReference type="InterPro" id="IPR048735">
    <property type="entry name" value="Slowpoke-like_C"/>
</dbReference>
<dbReference type="InterPro" id="IPR003148">
    <property type="entry name" value="RCK_N"/>
</dbReference>
<keyword evidence="2" id="KW-0813">Transport</keyword>
<evidence type="ECO:0000256" key="2">
    <source>
        <dbReference type="ARBA" id="ARBA00022448"/>
    </source>
</evidence>
<reference evidence="17" key="1">
    <citation type="submission" date="2022-03" db="EMBL/GenBank/DDBJ databases">
        <authorList>
            <person name="Martin C."/>
        </authorList>
    </citation>
    <scope>NUCLEOTIDE SEQUENCE</scope>
</reference>
<dbReference type="Pfam" id="PF00520">
    <property type="entry name" value="Ion_trans"/>
    <property type="match status" value="1"/>
</dbReference>
<sequence>MRGNTTTHLPDYLTKVTRALKVTAPKNIDTSEGTTIINREITLSEKCLETRKWHFFLASSLSTLILGVLILTLYRYIIQHIEYRIKRTRRISIVLEAKGESVATTPLEIGIGKHGIIAIAQERTRELIHGHTLSGKVWNTLTTLISLASFVVYLVDATRWDSHLYVETCTPFRENPTQIIDFIFNVVLLLNFILKFMAANNKPAFWVNLYSLVDFFTIPPAFVGLVLDRNWLGLRYLRILLLLEVPEVLQQWRILRSGPIISRFKFMLLFLSVVLAGSGFVHLVENTGDPPDFQNVTPITYWHSFYMLIVTMSTVGYGDLYCKTIIGKVFILLYIMGAVSLVARTLPEMREMLRHNNKYGESYKKRYDKHIVVCGHITHYTVDHFLREFLHKDRERTTNNIVFLAEEYPDVEMKALLKSQYAHTKYFQGSPTNPIDLERVKIHDAEVCIVLTDLNNPEPIPVDAETMMCVTTLKDYYGHIRTIVVLRQYDNKKYIQSIPNWNPQRDQVICLGEIQMTLLANSCEAPGFSTLMTNLFMAVGIEQSDEYPMWKNHYILGAGMEIYVVPFSETFINMAFPEAASISYQNLGLVVMGINYITDDASRQILLNPGPDVRVGVGSNAIVLANSSDEAKRLSSYGSEVAIGSFSVSGYDPPVTAGEVELKEAHVPIKRSSTYTKLRDEGKSKTSDDQTQYITDVTGEYHWSPARSMEDADLGTNNNNTENSALRNHAVLCILSTKNCDQTGLVNFVKTFRTTHFNRHELVPIVIVGDGEYLLEEWDAVKYFPEVYVIRGSPLSRSNMRMANLKHCKMCTILSVLPNLAQNRIVWDKDALLCTLNIKHMAFEISESDAHKTQFGNTLPGHRLFPTLTVFDSTNLSCCRIIVRDGRTTGKNVIARKSSSADLRHTNGQSNTESIEEDDLNTPFFLTKAYACGRVFTLEMLDALVSSAFFNCHTMRLVQVMLTGSSSTEMDFFSIGQDMFPGIINQEPKPGNICRIAQISFQSEPLIQYSSECKDYGTIFIWLLKNYGIMCIGINRLLHPLKSAARASKRYVITNPPADFVCMDTDEIFVLKPYGTKRFAVKSKDGQGDTGNALNESSRNETWPNGLSDGNDKPTVISFSF</sequence>
<name>A0A8S4NRI6_OWEFU</name>
<dbReference type="PROSITE" id="PS51201">
    <property type="entry name" value="RCK_N"/>
    <property type="match status" value="1"/>
</dbReference>
<evidence type="ECO:0000256" key="9">
    <source>
        <dbReference type="ARBA" id="ARBA00022989"/>
    </source>
</evidence>
<dbReference type="Proteomes" id="UP000749559">
    <property type="component" value="Unassembled WGS sequence"/>
</dbReference>
<gene>
    <name evidence="17" type="ORF">OFUS_LOCUS9634</name>
</gene>
<dbReference type="InterPro" id="IPR036291">
    <property type="entry name" value="NAD(P)-bd_dom_sf"/>
</dbReference>